<evidence type="ECO:0008006" key="3">
    <source>
        <dbReference type="Google" id="ProtNLM"/>
    </source>
</evidence>
<evidence type="ECO:0000313" key="2">
    <source>
        <dbReference type="Proteomes" id="UP000261600"/>
    </source>
</evidence>
<dbReference type="AlphaFoldDB" id="A0A3Q3IN87"/>
<keyword evidence="2" id="KW-1185">Reference proteome</keyword>
<accession>A0A3Q3IN87</accession>
<reference evidence="1" key="2">
    <citation type="submission" date="2025-09" db="UniProtKB">
        <authorList>
            <consortium name="Ensembl"/>
        </authorList>
    </citation>
    <scope>IDENTIFICATION</scope>
</reference>
<protein>
    <recommendedName>
        <fullName evidence="3">Sulfotransferase</fullName>
    </recommendedName>
</protein>
<proteinExistence type="predicted"/>
<reference evidence="1" key="1">
    <citation type="submission" date="2025-08" db="UniProtKB">
        <authorList>
            <consortium name="Ensembl"/>
        </authorList>
    </citation>
    <scope>IDENTIFICATION</scope>
</reference>
<dbReference type="Proteomes" id="UP000261600">
    <property type="component" value="Unplaced"/>
</dbReference>
<dbReference type="Gene3D" id="3.40.50.300">
    <property type="entry name" value="P-loop containing nucleotide triphosphate hydrolases"/>
    <property type="match status" value="1"/>
</dbReference>
<dbReference type="Ensembl" id="ENSMALT00000006493.1">
    <property type="protein sequence ID" value="ENSMALP00000006357.1"/>
    <property type="gene ID" value="ENSMALG00000004543.1"/>
</dbReference>
<dbReference type="InterPro" id="IPR027417">
    <property type="entry name" value="P-loop_NTPase"/>
</dbReference>
<sequence>EWKKINKTEHGTVHSMESLEYAQHFSVKDTDVFVVTYPRSGGILSLYSKL</sequence>
<name>A0A3Q3IN87_MONAL</name>
<evidence type="ECO:0000313" key="1">
    <source>
        <dbReference type="Ensembl" id="ENSMALP00000006357.1"/>
    </source>
</evidence>
<organism evidence="1 2">
    <name type="scientific">Monopterus albus</name>
    <name type="common">Swamp eel</name>
    <dbReference type="NCBI Taxonomy" id="43700"/>
    <lineage>
        <taxon>Eukaryota</taxon>
        <taxon>Metazoa</taxon>
        <taxon>Chordata</taxon>
        <taxon>Craniata</taxon>
        <taxon>Vertebrata</taxon>
        <taxon>Euteleostomi</taxon>
        <taxon>Actinopterygii</taxon>
        <taxon>Neopterygii</taxon>
        <taxon>Teleostei</taxon>
        <taxon>Neoteleostei</taxon>
        <taxon>Acanthomorphata</taxon>
        <taxon>Anabantaria</taxon>
        <taxon>Synbranchiformes</taxon>
        <taxon>Synbranchidae</taxon>
        <taxon>Monopterus</taxon>
    </lineage>
</organism>